<gene>
    <name evidence="1" type="ORF">EYZ11_012247</name>
</gene>
<dbReference type="EMBL" id="SOSA01000881">
    <property type="protein sequence ID" value="THC88306.1"/>
    <property type="molecule type" value="Genomic_DNA"/>
</dbReference>
<protein>
    <submittedName>
        <fullName evidence="1">Uncharacterized protein</fullName>
    </submittedName>
</protein>
<name>A0A4S3J0R8_9EURO</name>
<sequence length="36" mass="4232">MPEQYIEVEKLPVTRLRVGFNGRDSRSARTITKRLN</sequence>
<dbReference type="AlphaFoldDB" id="A0A4S3J0R8"/>
<proteinExistence type="predicted"/>
<comment type="caution">
    <text evidence="1">The sequence shown here is derived from an EMBL/GenBank/DDBJ whole genome shotgun (WGS) entry which is preliminary data.</text>
</comment>
<dbReference type="Proteomes" id="UP000308092">
    <property type="component" value="Unassembled WGS sequence"/>
</dbReference>
<accession>A0A4S3J0R8</accession>
<dbReference type="VEuPathDB" id="FungiDB:EYZ11_012247"/>
<evidence type="ECO:0000313" key="1">
    <source>
        <dbReference type="EMBL" id="THC88306.1"/>
    </source>
</evidence>
<organism evidence="1 2">
    <name type="scientific">Aspergillus tanneri</name>
    <dbReference type="NCBI Taxonomy" id="1220188"/>
    <lineage>
        <taxon>Eukaryota</taxon>
        <taxon>Fungi</taxon>
        <taxon>Dikarya</taxon>
        <taxon>Ascomycota</taxon>
        <taxon>Pezizomycotina</taxon>
        <taxon>Eurotiomycetes</taxon>
        <taxon>Eurotiomycetidae</taxon>
        <taxon>Eurotiales</taxon>
        <taxon>Aspergillaceae</taxon>
        <taxon>Aspergillus</taxon>
        <taxon>Aspergillus subgen. Circumdati</taxon>
    </lineage>
</organism>
<reference evidence="1 2" key="1">
    <citation type="submission" date="2019-03" db="EMBL/GenBank/DDBJ databases">
        <title>The genome sequence of a newly discovered highly antifungal drug resistant Aspergillus species, Aspergillus tanneri NIH 1004.</title>
        <authorList>
            <person name="Mounaud S."/>
            <person name="Singh I."/>
            <person name="Joardar V."/>
            <person name="Pakala S."/>
            <person name="Pakala S."/>
            <person name="Venepally P."/>
            <person name="Hoover J."/>
            <person name="Nierman W."/>
            <person name="Chung J."/>
            <person name="Losada L."/>
        </authorList>
    </citation>
    <scope>NUCLEOTIDE SEQUENCE [LARGE SCALE GENOMIC DNA]</scope>
    <source>
        <strain evidence="1 2">NIH1004</strain>
    </source>
</reference>
<keyword evidence="2" id="KW-1185">Reference proteome</keyword>
<evidence type="ECO:0000313" key="2">
    <source>
        <dbReference type="Proteomes" id="UP000308092"/>
    </source>
</evidence>